<name>U5DB63_9CHRO</name>
<keyword evidence="2" id="KW-1185">Reference proteome</keyword>
<reference evidence="1 2" key="1">
    <citation type="submission" date="2013-05" db="EMBL/GenBank/DDBJ databases">
        <title>Draft genome sequence of Rubidibacter lacunae KORDI 51-2.</title>
        <authorList>
            <person name="Choi D.H."/>
            <person name="Noh J.H."/>
            <person name="Kwon K.-K."/>
            <person name="Lee J.-H."/>
            <person name="Ryu J.-Y."/>
        </authorList>
    </citation>
    <scope>NUCLEOTIDE SEQUENCE [LARGE SCALE GENOMIC DNA]</scope>
    <source>
        <strain evidence="1 2">KORDI 51-2</strain>
    </source>
</reference>
<evidence type="ECO:0000313" key="2">
    <source>
        <dbReference type="Proteomes" id="UP000016960"/>
    </source>
</evidence>
<accession>U5DB63</accession>
<comment type="caution">
    <text evidence="1">The sequence shown here is derived from an EMBL/GenBank/DDBJ whole genome shotgun (WGS) entry which is preliminary data.</text>
</comment>
<proteinExistence type="predicted"/>
<protein>
    <submittedName>
        <fullName evidence="1">Uncharacterized protein</fullName>
    </submittedName>
</protein>
<organism evidence="1 2">
    <name type="scientific">Rubidibacter lacunae KORDI 51-2</name>
    <dbReference type="NCBI Taxonomy" id="582515"/>
    <lineage>
        <taxon>Bacteria</taxon>
        <taxon>Bacillati</taxon>
        <taxon>Cyanobacteriota</taxon>
        <taxon>Cyanophyceae</taxon>
        <taxon>Oscillatoriophycideae</taxon>
        <taxon>Chroococcales</taxon>
        <taxon>Aphanothecaceae</taxon>
        <taxon>Rubidibacter</taxon>
    </lineage>
</organism>
<dbReference type="InParanoid" id="U5DB63"/>
<evidence type="ECO:0000313" key="1">
    <source>
        <dbReference type="EMBL" id="ERN41783.1"/>
    </source>
</evidence>
<sequence>MPYLLSRSHFLSEDSLYNFTLRFSSTDSTVLWMPVKVIYCPSKITKVIGAQN</sequence>
<gene>
    <name evidence="1" type="ORF">KR51_00016350</name>
</gene>
<dbReference type="EMBL" id="ASSJ01000041">
    <property type="protein sequence ID" value="ERN41783.1"/>
    <property type="molecule type" value="Genomic_DNA"/>
</dbReference>
<dbReference type="AlphaFoldDB" id="U5DB63"/>
<dbReference type="Proteomes" id="UP000016960">
    <property type="component" value="Unassembled WGS sequence"/>
</dbReference>